<name>A0A3N4IQD8_ASCIM</name>
<dbReference type="Proteomes" id="UP000275078">
    <property type="component" value="Unassembled WGS sequence"/>
</dbReference>
<protein>
    <submittedName>
        <fullName evidence="2">Uncharacterized protein</fullName>
    </submittedName>
</protein>
<dbReference type="AlphaFoldDB" id="A0A3N4IQD8"/>
<keyword evidence="3" id="KW-1185">Reference proteome</keyword>
<sequence>MDANQKANPPPAAEEQNNVPLPPAQNIPQQPPLTLAHAGSQFADTNGHGLQYTDFDLSPAYQPPCARSTVPIQHNGNNDNKGPPQA</sequence>
<evidence type="ECO:0000256" key="1">
    <source>
        <dbReference type="SAM" id="MobiDB-lite"/>
    </source>
</evidence>
<evidence type="ECO:0000313" key="3">
    <source>
        <dbReference type="Proteomes" id="UP000275078"/>
    </source>
</evidence>
<proteinExistence type="predicted"/>
<organism evidence="2 3">
    <name type="scientific">Ascobolus immersus RN42</name>
    <dbReference type="NCBI Taxonomy" id="1160509"/>
    <lineage>
        <taxon>Eukaryota</taxon>
        <taxon>Fungi</taxon>
        <taxon>Dikarya</taxon>
        <taxon>Ascomycota</taxon>
        <taxon>Pezizomycotina</taxon>
        <taxon>Pezizomycetes</taxon>
        <taxon>Pezizales</taxon>
        <taxon>Ascobolaceae</taxon>
        <taxon>Ascobolus</taxon>
    </lineage>
</organism>
<dbReference type="EMBL" id="ML119645">
    <property type="protein sequence ID" value="RPA88149.1"/>
    <property type="molecule type" value="Genomic_DNA"/>
</dbReference>
<gene>
    <name evidence="2" type="ORF">BJ508DRAFT_320251</name>
</gene>
<feature type="compositionally biased region" description="Polar residues" evidence="1">
    <location>
        <begin position="70"/>
        <end position="80"/>
    </location>
</feature>
<accession>A0A3N4IQD8</accession>
<feature type="compositionally biased region" description="Pro residues" evidence="1">
    <location>
        <begin position="20"/>
        <end position="31"/>
    </location>
</feature>
<reference evidence="2 3" key="1">
    <citation type="journal article" date="2018" name="Nat. Ecol. Evol.">
        <title>Pezizomycetes genomes reveal the molecular basis of ectomycorrhizal truffle lifestyle.</title>
        <authorList>
            <person name="Murat C."/>
            <person name="Payen T."/>
            <person name="Noel B."/>
            <person name="Kuo A."/>
            <person name="Morin E."/>
            <person name="Chen J."/>
            <person name="Kohler A."/>
            <person name="Krizsan K."/>
            <person name="Balestrini R."/>
            <person name="Da Silva C."/>
            <person name="Montanini B."/>
            <person name="Hainaut M."/>
            <person name="Levati E."/>
            <person name="Barry K.W."/>
            <person name="Belfiori B."/>
            <person name="Cichocki N."/>
            <person name="Clum A."/>
            <person name="Dockter R.B."/>
            <person name="Fauchery L."/>
            <person name="Guy J."/>
            <person name="Iotti M."/>
            <person name="Le Tacon F."/>
            <person name="Lindquist E.A."/>
            <person name="Lipzen A."/>
            <person name="Malagnac F."/>
            <person name="Mello A."/>
            <person name="Molinier V."/>
            <person name="Miyauchi S."/>
            <person name="Poulain J."/>
            <person name="Riccioni C."/>
            <person name="Rubini A."/>
            <person name="Sitrit Y."/>
            <person name="Splivallo R."/>
            <person name="Traeger S."/>
            <person name="Wang M."/>
            <person name="Zifcakova L."/>
            <person name="Wipf D."/>
            <person name="Zambonelli A."/>
            <person name="Paolocci F."/>
            <person name="Nowrousian M."/>
            <person name="Ottonello S."/>
            <person name="Baldrian P."/>
            <person name="Spatafora J.W."/>
            <person name="Henrissat B."/>
            <person name="Nagy L.G."/>
            <person name="Aury J.M."/>
            <person name="Wincker P."/>
            <person name="Grigoriev I.V."/>
            <person name="Bonfante P."/>
            <person name="Martin F.M."/>
        </authorList>
    </citation>
    <scope>NUCLEOTIDE SEQUENCE [LARGE SCALE GENOMIC DNA]</scope>
    <source>
        <strain evidence="2 3">RN42</strain>
    </source>
</reference>
<feature type="region of interest" description="Disordered" evidence="1">
    <location>
        <begin position="1"/>
        <end position="86"/>
    </location>
</feature>
<evidence type="ECO:0000313" key="2">
    <source>
        <dbReference type="EMBL" id="RPA88149.1"/>
    </source>
</evidence>